<keyword evidence="2" id="KW-0472">Membrane</keyword>
<protein>
    <submittedName>
        <fullName evidence="3">ABC transporter permease</fullName>
    </submittedName>
</protein>
<comment type="caution">
    <text evidence="3">The sequence shown here is derived from an EMBL/GenBank/DDBJ whole genome shotgun (WGS) entry which is preliminary data.</text>
</comment>
<keyword evidence="2" id="KW-0812">Transmembrane</keyword>
<dbReference type="RefSeq" id="WP_178389528.1">
    <property type="nucleotide sequence ID" value="NZ_JAXBCZ010000001.1"/>
</dbReference>
<dbReference type="AlphaFoldDB" id="A0AAW9KK54"/>
<keyword evidence="2" id="KW-1133">Transmembrane helix</keyword>
<feature type="transmembrane region" description="Helical" evidence="2">
    <location>
        <begin position="194"/>
        <end position="216"/>
    </location>
</feature>
<feature type="transmembrane region" description="Helical" evidence="2">
    <location>
        <begin position="274"/>
        <end position="296"/>
    </location>
</feature>
<name>A0AAW9KK54_9ACTO</name>
<evidence type="ECO:0000256" key="2">
    <source>
        <dbReference type="SAM" id="Phobius"/>
    </source>
</evidence>
<dbReference type="EMBL" id="JAXBCZ010000001">
    <property type="protein sequence ID" value="MEA1304766.1"/>
    <property type="molecule type" value="Genomic_DNA"/>
</dbReference>
<keyword evidence="4" id="KW-1185">Reference proteome</keyword>
<feature type="transmembrane region" description="Helical" evidence="2">
    <location>
        <begin position="104"/>
        <end position="127"/>
    </location>
</feature>
<evidence type="ECO:0000256" key="1">
    <source>
        <dbReference type="SAM" id="MobiDB-lite"/>
    </source>
</evidence>
<feature type="region of interest" description="Disordered" evidence="1">
    <location>
        <begin position="1"/>
        <end position="49"/>
    </location>
</feature>
<sequence>MTSAALSPALPPTTAGTDGRQGGTQVRPAPAPGTLTSGRSPHHSHDSATPGFLRSVGVELLKMHRLRVLLIAILLAIASVAMSSTNLFSQSTIRSLDNPAAKPWAMLLLGTAFVNAMTGTVFVAILASRQTDIEHSGAGWNLAATSGLTPGALCRVKLAALTLLIVPTVVLQNSALIIFGRIMGISVPLDVGPWVTYTLLLALVNTAMCAYHLWLAAVVENQLVVMSVGLLGGFIGIYMLLSPPALARLLPWGYYAIITPAKVSMVDSHAVYEYIQVPMGWVAGFLVLTAVIFTVATHRLDRIER</sequence>
<feature type="transmembrane region" description="Helical" evidence="2">
    <location>
        <begin position="66"/>
        <end position="84"/>
    </location>
</feature>
<organism evidence="3 4">
    <name type="scientific">Actinomyces oris</name>
    <dbReference type="NCBI Taxonomy" id="544580"/>
    <lineage>
        <taxon>Bacteria</taxon>
        <taxon>Bacillati</taxon>
        <taxon>Actinomycetota</taxon>
        <taxon>Actinomycetes</taxon>
        <taxon>Actinomycetales</taxon>
        <taxon>Actinomycetaceae</taxon>
        <taxon>Actinomyces</taxon>
    </lineage>
</organism>
<proteinExistence type="predicted"/>
<accession>A0AAW9KK54</accession>
<gene>
    <name evidence="3" type="ORF">QU665_06755</name>
</gene>
<dbReference type="Proteomes" id="UP001289581">
    <property type="component" value="Unassembled WGS sequence"/>
</dbReference>
<evidence type="ECO:0000313" key="3">
    <source>
        <dbReference type="EMBL" id="MEA1304766.1"/>
    </source>
</evidence>
<feature type="transmembrane region" description="Helical" evidence="2">
    <location>
        <begin position="223"/>
        <end position="241"/>
    </location>
</feature>
<feature type="compositionally biased region" description="Low complexity" evidence="1">
    <location>
        <begin position="1"/>
        <end position="15"/>
    </location>
</feature>
<feature type="transmembrane region" description="Helical" evidence="2">
    <location>
        <begin position="158"/>
        <end position="182"/>
    </location>
</feature>
<reference evidence="3 4" key="1">
    <citation type="submission" date="2023-06" db="EMBL/GenBank/DDBJ databases">
        <title>Actinomyces orist ORNL 0101 HMT-893 genome.</title>
        <authorList>
            <person name="Johnston C.D."/>
            <person name="Chen T."/>
            <person name="Dewhirst F.E."/>
        </authorList>
    </citation>
    <scope>NUCLEOTIDE SEQUENCE [LARGE SCALE GENOMIC DNA]</scope>
    <source>
        <strain evidence="3 4">ORNL 0101</strain>
    </source>
</reference>
<evidence type="ECO:0000313" key="4">
    <source>
        <dbReference type="Proteomes" id="UP001289581"/>
    </source>
</evidence>